<dbReference type="EMBL" id="JADYXP020000004">
    <property type="protein sequence ID" value="KAL0126515.1"/>
    <property type="molecule type" value="Genomic_DNA"/>
</dbReference>
<organism evidence="2 3">
    <name type="scientific">Cardiocondyla obscurior</name>
    <dbReference type="NCBI Taxonomy" id="286306"/>
    <lineage>
        <taxon>Eukaryota</taxon>
        <taxon>Metazoa</taxon>
        <taxon>Ecdysozoa</taxon>
        <taxon>Arthropoda</taxon>
        <taxon>Hexapoda</taxon>
        <taxon>Insecta</taxon>
        <taxon>Pterygota</taxon>
        <taxon>Neoptera</taxon>
        <taxon>Endopterygota</taxon>
        <taxon>Hymenoptera</taxon>
        <taxon>Apocrita</taxon>
        <taxon>Aculeata</taxon>
        <taxon>Formicoidea</taxon>
        <taxon>Formicidae</taxon>
        <taxon>Myrmicinae</taxon>
        <taxon>Cardiocondyla</taxon>
    </lineage>
</organism>
<gene>
    <name evidence="2" type="ORF">PUN28_005110</name>
</gene>
<dbReference type="AlphaFoldDB" id="A0AAW2GFW1"/>
<proteinExistence type="predicted"/>
<keyword evidence="3" id="KW-1185">Reference proteome</keyword>
<sequence length="99" mass="10952">MWDKPRSVRKQQDSGKRSSRSTPVTIRDCALRPARPLSLFAPSNKVLTSLTSSTFLDFSPHRRGSAACNASRLLPPHPASRGTYCSRERKAPTTRRASA</sequence>
<feature type="compositionally biased region" description="Basic and acidic residues" evidence="1">
    <location>
        <begin position="1"/>
        <end position="16"/>
    </location>
</feature>
<feature type="region of interest" description="Disordered" evidence="1">
    <location>
        <begin position="67"/>
        <end position="99"/>
    </location>
</feature>
<evidence type="ECO:0000256" key="1">
    <source>
        <dbReference type="SAM" id="MobiDB-lite"/>
    </source>
</evidence>
<feature type="region of interest" description="Disordered" evidence="1">
    <location>
        <begin position="1"/>
        <end position="28"/>
    </location>
</feature>
<protein>
    <submittedName>
        <fullName evidence="2">Uncharacterized protein</fullName>
    </submittedName>
</protein>
<evidence type="ECO:0000313" key="2">
    <source>
        <dbReference type="EMBL" id="KAL0126515.1"/>
    </source>
</evidence>
<name>A0AAW2GFW1_9HYME</name>
<accession>A0AAW2GFW1</accession>
<reference evidence="2 3" key="1">
    <citation type="submission" date="2023-03" db="EMBL/GenBank/DDBJ databases">
        <title>High recombination rates correlate with genetic variation in Cardiocondyla obscurior ants.</title>
        <authorList>
            <person name="Errbii M."/>
        </authorList>
    </citation>
    <scope>NUCLEOTIDE SEQUENCE [LARGE SCALE GENOMIC DNA]</scope>
    <source>
        <strain evidence="2">Alpha-2009</strain>
        <tissue evidence="2">Whole body</tissue>
    </source>
</reference>
<comment type="caution">
    <text evidence="2">The sequence shown here is derived from an EMBL/GenBank/DDBJ whole genome shotgun (WGS) entry which is preliminary data.</text>
</comment>
<evidence type="ECO:0000313" key="3">
    <source>
        <dbReference type="Proteomes" id="UP001430953"/>
    </source>
</evidence>
<dbReference type="Proteomes" id="UP001430953">
    <property type="component" value="Unassembled WGS sequence"/>
</dbReference>